<feature type="signal peptide" evidence="1">
    <location>
        <begin position="1"/>
        <end position="20"/>
    </location>
</feature>
<sequence>MRTLLFSFIALSMCLNTTKAAEKIVSTAGYASEIVAALGKADKLVGVDTTSVKPQTIMEKKT</sequence>
<dbReference type="SUPFAM" id="SSF53807">
    <property type="entry name" value="Helical backbone' metal receptor"/>
    <property type="match status" value="1"/>
</dbReference>
<dbReference type="Proteomes" id="UP000254802">
    <property type="component" value="Unassembled WGS sequence"/>
</dbReference>
<accession>A0A378NAK8</accession>
<feature type="domain" description="Fe/B12 periplasmic-binding" evidence="2">
    <location>
        <begin position="23"/>
        <end position="62"/>
    </location>
</feature>
<proteinExistence type="predicted"/>
<evidence type="ECO:0000313" key="4">
    <source>
        <dbReference type="Proteomes" id="UP000254802"/>
    </source>
</evidence>
<dbReference type="InterPro" id="IPR002491">
    <property type="entry name" value="ABC_transptr_periplasmic_BD"/>
</dbReference>
<evidence type="ECO:0000313" key="3">
    <source>
        <dbReference type="EMBL" id="STY64806.1"/>
    </source>
</evidence>
<evidence type="ECO:0000259" key="2">
    <source>
        <dbReference type="PROSITE" id="PS50983"/>
    </source>
</evidence>
<organism evidence="3 4">
    <name type="scientific">Mannheimia haemolytica</name>
    <name type="common">Pasteurella haemolytica</name>
    <dbReference type="NCBI Taxonomy" id="75985"/>
    <lineage>
        <taxon>Bacteria</taxon>
        <taxon>Pseudomonadati</taxon>
        <taxon>Pseudomonadota</taxon>
        <taxon>Gammaproteobacteria</taxon>
        <taxon>Pasteurellales</taxon>
        <taxon>Pasteurellaceae</taxon>
        <taxon>Mannheimia</taxon>
    </lineage>
</organism>
<dbReference type="AlphaFoldDB" id="A0A378NAK8"/>
<reference evidence="3 4" key="1">
    <citation type="submission" date="2018-06" db="EMBL/GenBank/DDBJ databases">
        <authorList>
            <consortium name="Pathogen Informatics"/>
            <person name="Doyle S."/>
        </authorList>
    </citation>
    <scope>NUCLEOTIDE SEQUENCE [LARGE SCALE GENOMIC DNA]</scope>
    <source>
        <strain evidence="3 4">NCTC10638</strain>
    </source>
</reference>
<evidence type="ECO:0000256" key="1">
    <source>
        <dbReference type="SAM" id="SignalP"/>
    </source>
</evidence>
<dbReference type="EMBL" id="UGPN01000002">
    <property type="protein sequence ID" value="STY64806.1"/>
    <property type="molecule type" value="Genomic_DNA"/>
</dbReference>
<keyword evidence="1" id="KW-0732">Signal</keyword>
<dbReference type="PROSITE" id="PS50983">
    <property type="entry name" value="FE_B12_PBP"/>
    <property type="match status" value="1"/>
</dbReference>
<protein>
    <submittedName>
        <fullName evidence="3">ABC-type hemin transport system, periplasmic component</fullName>
    </submittedName>
</protein>
<dbReference type="Gene3D" id="3.40.50.1980">
    <property type="entry name" value="Nitrogenase molybdenum iron protein domain"/>
    <property type="match status" value="1"/>
</dbReference>
<gene>
    <name evidence="3" type="ORF">NCTC10638_03996</name>
</gene>
<name>A0A378NAK8_MANHA</name>
<feature type="chain" id="PRO_5016962754" evidence="1">
    <location>
        <begin position="21"/>
        <end position="62"/>
    </location>
</feature>